<dbReference type="GO" id="GO:0007017">
    <property type="term" value="P:microtubule-based process"/>
    <property type="evidence" value="ECO:0007669"/>
    <property type="project" value="InterPro"/>
</dbReference>
<dbReference type="EMBL" id="PKPP01011184">
    <property type="protein sequence ID" value="PWA44615.1"/>
    <property type="molecule type" value="Genomic_DNA"/>
</dbReference>
<dbReference type="SMART" id="SM01375">
    <property type="entry name" value="Dynein_light"/>
    <property type="match status" value="2"/>
</dbReference>
<reference evidence="12 13" key="1">
    <citation type="journal article" date="2018" name="Mol. Plant">
        <title>The genome of Artemisia annua provides insight into the evolution of Asteraceae family and artemisinin biosynthesis.</title>
        <authorList>
            <person name="Shen Q."/>
            <person name="Zhang L."/>
            <person name="Liao Z."/>
            <person name="Wang S."/>
            <person name="Yan T."/>
            <person name="Shi P."/>
            <person name="Liu M."/>
            <person name="Fu X."/>
            <person name="Pan Q."/>
            <person name="Wang Y."/>
            <person name="Lv Z."/>
            <person name="Lu X."/>
            <person name="Zhang F."/>
            <person name="Jiang W."/>
            <person name="Ma Y."/>
            <person name="Chen M."/>
            <person name="Hao X."/>
            <person name="Li L."/>
            <person name="Tang Y."/>
            <person name="Lv G."/>
            <person name="Zhou Y."/>
            <person name="Sun X."/>
            <person name="Brodelius P.E."/>
            <person name="Rose J.K.C."/>
            <person name="Tang K."/>
        </authorList>
    </citation>
    <scope>NUCLEOTIDE SEQUENCE [LARGE SCALE GENOMIC DNA]</scope>
    <source>
        <strain evidence="13">cv. Huhao1</strain>
        <tissue evidence="12">Leaf</tissue>
    </source>
</reference>
<dbReference type="InterPro" id="IPR037177">
    <property type="entry name" value="DLC_sf"/>
</dbReference>
<dbReference type="Gene3D" id="3.30.740.10">
    <property type="entry name" value="Protein Inhibitor Of Neuronal Nitric Oxide Synthase"/>
    <property type="match status" value="1"/>
</dbReference>
<keyword evidence="10" id="KW-0539">Nucleus</keyword>
<organism evidence="12 13">
    <name type="scientific">Artemisia annua</name>
    <name type="common">Sweet wormwood</name>
    <dbReference type="NCBI Taxonomy" id="35608"/>
    <lineage>
        <taxon>Eukaryota</taxon>
        <taxon>Viridiplantae</taxon>
        <taxon>Streptophyta</taxon>
        <taxon>Embryophyta</taxon>
        <taxon>Tracheophyta</taxon>
        <taxon>Spermatophyta</taxon>
        <taxon>Magnoliopsida</taxon>
        <taxon>eudicotyledons</taxon>
        <taxon>Gunneridae</taxon>
        <taxon>Pentapetalae</taxon>
        <taxon>asterids</taxon>
        <taxon>campanulids</taxon>
        <taxon>Asterales</taxon>
        <taxon>Asteraceae</taxon>
        <taxon>Asteroideae</taxon>
        <taxon>Anthemideae</taxon>
        <taxon>Artemisiinae</taxon>
        <taxon>Artemisia</taxon>
    </lineage>
</organism>
<dbReference type="OrthoDB" id="10033309at2759"/>
<dbReference type="GO" id="GO:0005868">
    <property type="term" value="C:cytoplasmic dynein complex"/>
    <property type="evidence" value="ECO:0007669"/>
    <property type="project" value="TreeGrafter"/>
</dbReference>
<name>A0A2U1L6G4_ARTAN</name>
<evidence type="ECO:0000256" key="8">
    <source>
        <dbReference type="ARBA" id="ARBA00022927"/>
    </source>
</evidence>
<dbReference type="CDD" id="cd21452">
    <property type="entry name" value="DLC-like_DYNLL1_DYNLL2"/>
    <property type="match status" value="1"/>
</dbReference>
<dbReference type="Proteomes" id="UP000245207">
    <property type="component" value="Unassembled WGS sequence"/>
</dbReference>
<dbReference type="SUPFAM" id="SSF54648">
    <property type="entry name" value="DLC"/>
    <property type="match status" value="1"/>
</dbReference>
<dbReference type="GO" id="GO:0045505">
    <property type="term" value="F:dynein intermediate chain binding"/>
    <property type="evidence" value="ECO:0007669"/>
    <property type="project" value="TreeGrafter"/>
</dbReference>
<evidence type="ECO:0000256" key="9">
    <source>
        <dbReference type="ARBA" id="ARBA00023212"/>
    </source>
</evidence>
<evidence type="ECO:0000313" key="13">
    <source>
        <dbReference type="Proteomes" id="UP000245207"/>
    </source>
</evidence>
<evidence type="ECO:0000256" key="5">
    <source>
        <dbReference type="ARBA" id="ARBA00022490"/>
    </source>
</evidence>
<dbReference type="PANTHER" id="PTHR11886">
    <property type="entry name" value="DYNEIN LIGHT CHAIN"/>
    <property type="match status" value="1"/>
</dbReference>
<evidence type="ECO:0000256" key="2">
    <source>
        <dbReference type="ARBA" id="ARBA00004245"/>
    </source>
</evidence>
<evidence type="ECO:0000256" key="7">
    <source>
        <dbReference type="ARBA" id="ARBA00022816"/>
    </source>
</evidence>
<keyword evidence="13" id="KW-1185">Reference proteome</keyword>
<accession>A0A2U1L6G4</accession>
<evidence type="ECO:0000256" key="1">
    <source>
        <dbReference type="ARBA" id="ARBA00004123"/>
    </source>
</evidence>
<feature type="region of interest" description="Disordered" evidence="11">
    <location>
        <begin position="1"/>
        <end position="25"/>
    </location>
</feature>
<keyword evidence="9" id="KW-0206">Cytoskeleton</keyword>
<evidence type="ECO:0000256" key="6">
    <source>
        <dbReference type="ARBA" id="ARBA00022701"/>
    </source>
</evidence>
<keyword evidence="5" id="KW-0963">Cytoplasm</keyword>
<comment type="caution">
    <text evidence="12">The sequence shown here is derived from an EMBL/GenBank/DDBJ whole genome shotgun (WGS) entry which is preliminary data.</text>
</comment>
<protein>
    <recommendedName>
        <fullName evidence="3">Dynein light chain 1, cytoplasmic</fullName>
    </recommendedName>
</protein>
<dbReference type="InterPro" id="IPR001372">
    <property type="entry name" value="Dynein_light_chain_typ-1/2"/>
</dbReference>
<evidence type="ECO:0000256" key="11">
    <source>
        <dbReference type="SAM" id="MobiDB-lite"/>
    </source>
</evidence>
<proteinExistence type="predicted"/>
<dbReference type="STRING" id="35608.A0A2U1L6G4"/>
<keyword evidence="4" id="KW-0813">Transport</keyword>
<dbReference type="GO" id="GO:0051028">
    <property type="term" value="P:mRNA transport"/>
    <property type="evidence" value="ECO:0007669"/>
    <property type="project" value="UniProtKB-KW"/>
</dbReference>
<dbReference type="GO" id="GO:0005874">
    <property type="term" value="C:microtubule"/>
    <property type="evidence" value="ECO:0007669"/>
    <property type="project" value="UniProtKB-KW"/>
</dbReference>
<comment type="subcellular location">
    <subcellularLocation>
        <location evidence="2">Cytoplasm</location>
        <location evidence="2">Cytoskeleton</location>
    </subcellularLocation>
    <subcellularLocation>
        <location evidence="1">Nucleus</location>
    </subcellularLocation>
</comment>
<keyword evidence="8" id="KW-0653">Protein transport</keyword>
<keyword evidence="7" id="KW-0509">mRNA transport</keyword>
<dbReference type="AlphaFoldDB" id="A0A2U1L6G4"/>
<evidence type="ECO:0000256" key="3">
    <source>
        <dbReference type="ARBA" id="ARBA00015062"/>
    </source>
</evidence>
<dbReference type="FunFam" id="3.30.740.10:FF:000005">
    <property type="entry name" value="Dynein light chain"/>
    <property type="match status" value="1"/>
</dbReference>
<evidence type="ECO:0000313" key="12">
    <source>
        <dbReference type="EMBL" id="PWA44615.1"/>
    </source>
</evidence>
<dbReference type="GO" id="GO:0015031">
    <property type="term" value="P:protein transport"/>
    <property type="evidence" value="ECO:0007669"/>
    <property type="project" value="UniProtKB-KW"/>
</dbReference>
<evidence type="ECO:0000256" key="10">
    <source>
        <dbReference type="ARBA" id="ARBA00023242"/>
    </source>
</evidence>
<gene>
    <name evidence="12" type="ORF">CTI12_AA422810</name>
</gene>
<dbReference type="PANTHER" id="PTHR11886:SF49">
    <property type="entry name" value="DYNEIN LIGHT CHAIN"/>
    <property type="match status" value="1"/>
</dbReference>
<sequence>MEKTNRKWTEKQITKLSNDRKEPPPEDVKLAAVAVSLNIRLRSADMPSVMQERALRLARELMDSSTSRRPNLTIMARSIKKFTLTQNFNSNSVTLTLKTSMEKTNRKWTEKQITKLSNDRKEPPPEDVKLAAVAVSLNIRLRSADMPSVMQERALRLARELMDSSTSRRPNLTIMARSIKKEFDQLYGPAWHCVAGKSFGSFVTHSPGGFVYFSVDAYSFLLFKTEVQVITDDLPPPCPH</sequence>
<evidence type="ECO:0000256" key="4">
    <source>
        <dbReference type="ARBA" id="ARBA00022448"/>
    </source>
</evidence>
<keyword evidence="6" id="KW-0493">Microtubule</keyword>
<dbReference type="GO" id="GO:0005634">
    <property type="term" value="C:nucleus"/>
    <property type="evidence" value="ECO:0007669"/>
    <property type="project" value="UniProtKB-SubCell"/>
</dbReference>
<dbReference type="Pfam" id="PF01221">
    <property type="entry name" value="Dynein_light"/>
    <property type="match status" value="1"/>
</dbReference>